<reference evidence="2 3" key="1">
    <citation type="submission" date="2024-06" db="EMBL/GenBank/DDBJ databases">
        <title>The Natural Products Discovery Center: Release of the First 8490 Sequenced Strains for Exploring Actinobacteria Biosynthetic Diversity.</title>
        <authorList>
            <person name="Kalkreuter E."/>
            <person name="Kautsar S.A."/>
            <person name="Yang D."/>
            <person name="Bader C.D."/>
            <person name="Teijaro C.N."/>
            <person name="Fluegel L."/>
            <person name="Davis C.M."/>
            <person name="Simpson J.R."/>
            <person name="Lauterbach L."/>
            <person name="Steele A.D."/>
            <person name="Gui C."/>
            <person name="Meng S."/>
            <person name="Li G."/>
            <person name="Viehrig K."/>
            <person name="Ye F."/>
            <person name="Su P."/>
            <person name="Kiefer A.F."/>
            <person name="Nichols A."/>
            <person name="Cepeda A.J."/>
            <person name="Yan W."/>
            <person name="Fan B."/>
            <person name="Jiang Y."/>
            <person name="Adhikari A."/>
            <person name="Zheng C.-J."/>
            <person name="Schuster L."/>
            <person name="Cowan T.M."/>
            <person name="Smanski M.J."/>
            <person name="Chevrette M.G."/>
            <person name="De Carvalho L.P.S."/>
            <person name="Shen B."/>
        </authorList>
    </citation>
    <scope>NUCLEOTIDE SEQUENCE [LARGE SCALE GENOMIC DNA]</scope>
    <source>
        <strain evidence="2 3">NPDC006434</strain>
    </source>
</reference>
<keyword evidence="1" id="KW-0472">Membrane</keyword>
<accession>A0ABV2V2B9</accession>
<protein>
    <submittedName>
        <fullName evidence="2">Uncharacterized protein</fullName>
    </submittedName>
</protein>
<comment type="caution">
    <text evidence="2">The sequence shown here is derived from an EMBL/GenBank/DDBJ whole genome shotgun (WGS) entry which is preliminary data.</text>
</comment>
<gene>
    <name evidence="2" type="ORF">ABZZ21_26095</name>
</gene>
<keyword evidence="1" id="KW-0812">Transmembrane</keyword>
<feature type="transmembrane region" description="Helical" evidence="1">
    <location>
        <begin position="41"/>
        <end position="60"/>
    </location>
</feature>
<keyword evidence="1" id="KW-1133">Transmembrane helix</keyword>
<evidence type="ECO:0000313" key="2">
    <source>
        <dbReference type="EMBL" id="MET9847956.1"/>
    </source>
</evidence>
<dbReference type="RefSeq" id="WP_355399524.1">
    <property type="nucleotide sequence ID" value="NZ_JBEGHN010000045.1"/>
</dbReference>
<name>A0ABV2V2B9_9ACTN</name>
<keyword evidence="3" id="KW-1185">Reference proteome</keyword>
<organism evidence="2 3">
    <name type="scientific">Streptomyces ossamyceticus</name>
    <dbReference type="NCBI Taxonomy" id="249581"/>
    <lineage>
        <taxon>Bacteria</taxon>
        <taxon>Bacillati</taxon>
        <taxon>Actinomycetota</taxon>
        <taxon>Actinomycetes</taxon>
        <taxon>Kitasatosporales</taxon>
        <taxon>Streptomycetaceae</taxon>
        <taxon>Streptomyces</taxon>
    </lineage>
</organism>
<feature type="transmembrane region" description="Helical" evidence="1">
    <location>
        <begin position="81"/>
        <end position="99"/>
    </location>
</feature>
<sequence length="190" mass="19421">MRWLTLYARSRQVPASLAAVLVGAVAVWALAGNGDERSAPLLPVLALAAGATAASVGLGGQDVALDRTAAIRWRLRRTAHVLLIGTVVGAAPLVLRMLGEDLATAGFLVRDAAGLTGLVAFGAAAFGARYAWTPPIAWLAVSMVTPSPEGLPEEVAGWLLLPPGTPAATWTAVVLAALGTTVYALAGPRR</sequence>
<feature type="transmembrane region" description="Helical" evidence="1">
    <location>
        <begin position="167"/>
        <end position="186"/>
    </location>
</feature>
<proteinExistence type="predicted"/>
<evidence type="ECO:0000256" key="1">
    <source>
        <dbReference type="SAM" id="Phobius"/>
    </source>
</evidence>
<dbReference type="Proteomes" id="UP001550210">
    <property type="component" value="Unassembled WGS sequence"/>
</dbReference>
<evidence type="ECO:0000313" key="3">
    <source>
        <dbReference type="Proteomes" id="UP001550210"/>
    </source>
</evidence>
<dbReference type="EMBL" id="JBEXPZ010000035">
    <property type="protein sequence ID" value="MET9847956.1"/>
    <property type="molecule type" value="Genomic_DNA"/>
</dbReference>